<proteinExistence type="inferred from homology"/>
<keyword evidence="3" id="KW-0805">Transcription regulation</keyword>
<protein>
    <submittedName>
        <fullName evidence="7">LysR family transcriptional regulator</fullName>
    </submittedName>
</protein>
<dbReference type="PANTHER" id="PTHR30118:SF15">
    <property type="entry name" value="TRANSCRIPTIONAL REGULATORY PROTEIN"/>
    <property type="match status" value="1"/>
</dbReference>
<comment type="similarity">
    <text evidence="1">Belongs to the LysR transcriptional regulatory family.</text>
</comment>
<dbReference type="InterPro" id="IPR036390">
    <property type="entry name" value="WH_DNA-bd_sf"/>
</dbReference>
<sequence>MQQIHLRGVDLNLLVVLDALVAERSVTRAAARLHLTQPAVSHALARLRALFSDPLFVRMPAGLSPTAAALRLAPRVAAVLAEIGDLLVPGDSFDPATAHRRFTVGMSDYAAFVVLPRLAATLRATSPTIELVVRHTSHATGFAMLEDGTAELIVGHFPKPPARIARSSLFTETFLCAARKDHPAFGRRLTLARYAALDHLQVSLSGEPSGVVDDALRRAKTRRRVVLTVGHFLVAPEILSATDLVATEPARLLGPAAARLGLATATPPVPLPGFDVVQAWPRRLAADDGLAWLRREIAAAAHQEVLPIRHDLR</sequence>
<dbReference type="Pfam" id="PF03466">
    <property type="entry name" value="LysR_substrate"/>
    <property type="match status" value="1"/>
</dbReference>
<keyword evidence="8" id="KW-1185">Reference proteome</keyword>
<evidence type="ECO:0000256" key="5">
    <source>
        <dbReference type="ARBA" id="ARBA00023163"/>
    </source>
</evidence>
<reference evidence="7 8" key="1">
    <citation type="submission" date="2017-07" db="EMBL/GenBank/DDBJ databases">
        <title>Draft Genome Sequences of Select Purple Nonsulfur Bacteria.</title>
        <authorList>
            <person name="Lasarre B."/>
            <person name="Mckinlay J.B."/>
        </authorList>
    </citation>
    <scope>NUCLEOTIDE SEQUENCE [LARGE SCALE GENOMIC DNA]</scope>
    <source>
        <strain evidence="7 8">DSM 5909</strain>
    </source>
</reference>
<feature type="domain" description="HTH lysR-type" evidence="6">
    <location>
        <begin position="9"/>
        <end position="66"/>
    </location>
</feature>
<comment type="caution">
    <text evidence="7">The sequence shown here is derived from an EMBL/GenBank/DDBJ whole genome shotgun (WGS) entry which is preliminary data.</text>
</comment>
<dbReference type="Gene3D" id="1.10.10.10">
    <property type="entry name" value="Winged helix-like DNA-binding domain superfamily/Winged helix DNA-binding domain"/>
    <property type="match status" value="1"/>
</dbReference>
<dbReference type="InterPro" id="IPR005119">
    <property type="entry name" value="LysR_subst-bd"/>
</dbReference>
<dbReference type="PRINTS" id="PR00039">
    <property type="entry name" value="HTHLYSR"/>
</dbReference>
<keyword evidence="4" id="KW-0238">DNA-binding</keyword>
<dbReference type="InterPro" id="IPR036388">
    <property type="entry name" value="WH-like_DNA-bd_sf"/>
</dbReference>
<dbReference type="SUPFAM" id="SSF53850">
    <property type="entry name" value="Periplasmic binding protein-like II"/>
    <property type="match status" value="1"/>
</dbReference>
<evidence type="ECO:0000256" key="3">
    <source>
        <dbReference type="ARBA" id="ARBA00023015"/>
    </source>
</evidence>
<dbReference type="Gene3D" id="3.40.190.10">
    <property type="entry name" value="Periplasmic binding protein-like II"/>
    <property type="match status" value="2"/>
</dbReference>
<name>A0A327KMV2_9BRAD</name>
<dbReference type="AlphaFoldDB" id="A0A327KMV2"/>
<keyword evidence="5" id="KW-0804">Transcription</keyword>
<evidence type="ECO:0000313" key="8">
    <source>
        <dbReference type="Proteomes" id="UP000249130"/>
    </source>
</evidence>
<dbReference type="PROSITE" id="PS50931">
    <property type="entry name" value="HTH_LYSR"/>
    <property type="match status" value="1"/>
</dbReference>
<dbReference type="Proteomes" id="UP000249130">
    <property type="component" value="Unassembled WGS sequence"/>
</dbReference>
<evidence type="ECO:0000313" key="7">
    <source>
        <dbReference type="EMBL" id="RAI36698.1"/>
    </source>
</evidence>
<keyword evidence="2" id="KW-0536">Nodulation</keyword>
<evidence type="ECO:0000256" key="2">
    <source>
        <dbReference type="ARBA" id="ARBA00022458"/>
    </source>
</evidence>
<gene>
    <name evidence="7" type="ORF">CH341_30150</name>
</gene>
<organism evidence="7 8">
    <name type="scientific">Rhodoplanes roseus</name>
    <dbReference type="NCBI Taxonomy" id="29409"/>
    <lineage>
        <taxon>Bacteria</taxon>
        <taxon>Pseudomonadati</taxon>
        <taxon>Pseudomonadota</taxon>
        <taxon>Alphaproteobacteria</taxon>
        <taxon>Hyphomicrobiales</taxon>
        <taxon>Nitrobacteraceae</taxon>
        <taxon>Rhodoplanes</taxon>
    </lineage>
</organism>
<dbReference type="InterPro" id="IPR037402">
    <property type="entry name" value="YidZ_PBP2"/>
</dbReference>
<dbReference type="InterPro" id="IPR050389">
    <property type="entry name" value="LysR-type_TF"/>
</dbReference>
<dbReference type="GO" id="GO:0003677">
    <property type="term" value="F:DNA binding"/>
    <property type="evidence" value="ECO:0007669"/>
    <property type="project" value="UniProtKB-KW"/>
</dbReference>
<dbReference type="SUPFAM" id="SSF46785">
    <property type="entry name" value="Winged helix' DNA-binding domain"/>
    <property type="match status" value="1"/>
</dbReference>
<dbReference type="RefSeq" id="WP_111423251.1">
    <property type="nucleotide sequence ID" value="NZ_NPEX01000479.1"/>
</dbReference>
<evidence type="ECO:0000259" key="6">
    <source>
        <dbReference type="PROSITE" id="PS50931"/>
    </source>
</evidence>
<accession>A0A327KMV2</accession>
<evidence type="ECO:0000256" key="4">
    <source>
        <dbReference type="ARBA" id="ARBA00023125"/>
    </source>
</evidence>
<dbReference type="InterPro" id="IPR000847">
    <property type="entry name" value="LysR_HTH_N"/>
</dbReference>
<dbReference type="PANTHER" id="PTHR30118">
    <property type="entry name" value="HTH-TYPE TRANSCRIPTIONAL REGULATOR LEUO-RELATED"/>
    <property type="match status" value="1"/>
</dbReference>
<dbReference type="OrthoDB" id="8339333at2"/>
<evidence type="ECO:0000256" key="1">
    <source>
        <dbReference type="ARBA" id="ARBA00009437"/>
    </source>
</evidence>
<dbReference type="CDD" id="cd08417">
    <property type="entry name" value="PBP2_Nitroaromatics_like"/>
    <property type="match status" value="1"/>
</dbReference>
<dbReference type="EMBL" id="NPEX01000479">
    <property type="protein sequence ID" value="RAI36698.1"/>
    <property type="molecule type" value="Genomic_DNA"/>
</dbReference>
<dbReference type="Pfam" id="PF00126">
    <property type="entry name" value="HTH_1"/>
    <property type="match status" value="1"/>
</dbReference>
<dbReference type="GO" id="GO:0003700">
    <property type="term" value="F:DNA-binding transcription factor activity"/>
    <property type="evidence" value="ECO:0007669"/>
    <property type="project" value="InterPro"/>
</dbReference>